<sequence>MVVFIWPGAFDLALVSCWPGAACFALPVCCPGAQSLAEFGLVEFVVVWSVPWLFGIVVVVDDDDEVPDDVPDCAVARPQDKATKAAVRRIRLMMTILLGNVPSLV</sequence>
<proteinExistence type="predicted"/>
<dbReference type="Proteomes" id="UP000046373">
    <property type="component" value="Unassembled WGS sequence"/>
</dbReference>
<dbReference type="EMBL" id="CCNB01000003">
    <property type="protein sequence ID" value="CDX17965.1"/>
    <property type="molecule type" value="Genomic_DNA"/>
</dbReference>
<dbReference type="STRING" id="69974.MPLDJ20_110149"/>
<dbReference type="Proteomes" id="UP000045285">
    <property type="component" value="Unassembled WGS sequence"/>
</dbReference>
<reference evidence="4" key="2">
    <citation type="submission" date="2014-08" db="EMBL/GenBank/DDBJ databases">
        <authorList>
            <person name="Moulin L."/>
        </authorList>
    </citation>
    <scope>NUCLEOTIDE SEQUENCE [LARGE SCALE GENOMIC DNA]</scope>
</reference>
<evidence type="ECO:0000313" key="3">
    <source>
        <dbReference type="EMBL" id="CDX62099.1"/>
    </source>
</evidence>
<dbReference type="Proteomes" id="UP000046122">
    <property type="component" value="Unassembled WGS sequence"/>
</dbReference>
<organism evidence="3 5">
    <name type="scientific">Mesorhizobium plurifarium</name>
    <dbReference type="NCBI Taxonomy" id="69974"/>
    <lineage>
        <taxon>Bacteria</taxon>
        <taxon>Pseudomonadati</taxon>
        <taxon>Pseudomonadota</taxon>
        <taxon>Alphaproteobacteria</taxon>
        <taxon>Hyphomicrobiales</taxon>
        <taxon>Phyllobacteriaceae</taxon>
        <taxon>Mesorhizobium</taxon>
    </lineage>
</organism>
<dbReference type="GeneID" id="31887807"/>
<gene>
    <name evidence="2" type="ORF">MPL3356_380083</name>
    <name evidence="3" type="ORF">MPL3365_70251</name>
    <name evidence="1" type="ORF">MPLDJ20_110149</name>
</gene>
<reference evidence="5 6" key="1">
    <citation type="submission" date="2014-08" db="EMBL/GenBank/DDBJ databases">
        <authorList>
            <person name="Moulin Lionel"/>
        </authorList>
    </citation>
    <scope>NUCLEOTIDE SEQUENCE [LARGE SCALE GENOMIC DNA]</scope>
</reference>
<dbReference type="EMBL" id="CCMZ01000032">
    <property type="protein sequence ID" value="CDX21675.1"/>
    <property type="molecule type" value="Genomic_DNA"/>
</dbReference>
<evidence type="ECO:0000313" key="6">
    <source>
        <dbReference type="Proteomes" id="UP000046373"/>
    </source>
</evidence>
<dbReference type="EMBL" id="CCNE01000065">
    <property type="protein sequence ID" value="CDX62099.1"/>
    <property type="molecule type" value="Genomic_DNA"/>
</dbReference>
<evidence type="ECO:0000313" key="2">
    <source>
        <dbReference type="EMBL" id="CDX21675.1"/>
    </source>
</evidence>
<accession>A0A090GCJ3</accession>
<dbReference type="AlphaFoldDB" id="A0A090GCJ3"/>
<evidence type="ECO:0000313" key="1">
    <source>
        <dbReference type="EMBL" id="CDX17965.1"/>
    </source>
</evidence>
<evidence type="ECO:0000313" key="5">
    <source>
        <dbReference type="Proteomes" id="UP000046122"/>
    </source>
</evidence>
<name>A0A090GCJ3_MESPL</name>
<protein>
    <submittedName>
        <fullName evidence="3">Uncharacterized protein</fullName>
    </submittedName>
</protein>
<evidence type="ECO:0000313" key="4">
    <source>
        <dbReference type="Proteomes" id="UP000045285"/>
    </source>
</evidence>
<keyword evidence="4" id="KW-1185">Reference proteome</keyword>